<feature type="compositionally biased region" description="Basic and acidic residues" evidence="1">
    <location>
        <begin position="248"/>
        <end position="257"/>
    </location>
</feature>
<sequence length="257" mass="30303">MSSKGFILLHRTIQDHWIYDEKRTFSKYEAWLDLLMMVNHSDNKVMQDGEFVTVKRGERITSIRELMNRWGWSNTKVNKFLKLCQEDNMIECIIHPKKKTVIKIVNYEKWQGFKHSEKSEETTEKRQQKDTKKTQKRINNNDNNENNENKTNIVREVIDYLNEKAGTKFKHTAADNKKRINARVNEGYSLEDFKSVIDHKVSTWKGVTFSNGQQGDMYLRPKTLFSGSFDGYLNEAKTSNSTSSPKNKWAELEEEFK</sequence>
<dbReference type="InterPro" id="IPR011741">
    <property type="entry name" value="Phg_2220_C"/>
</dbReference>
<dbReference type="Pfam" id="PF09524">
    <property type="entry name" value="Phg_2220_C"/>
    <property type="match status" value="1"/>
</dbReference>
<evidence type="ECO:0000313" key="3">
    <source>
        <dbReference type="EMBL" id="AYD80926.1"/>
    </source>
</evidence>
<feature type="compositionally biased region" description="Low complexity" evidence="1">
    <location>
        <begin position="237"/>
        <end position="247"/>
    </location>
</feature>
<reference evidence="4" key="1">
    <citation type="submission" date="2018-08" db="EMBL/GenBank/DDBJ databases">
        <authorList>
            <person name="Showalter R."/>
            <person name="Adat I."/>
            <person name="Raab R."/>
            <person name="Temple L."/>
        </authorList>
    </citation>
    <scope>NUCLEOTIDE SEQUENCE [LARGE SCALE GENOMIC DNA]</scope>
</reference>
<organism evidence="3 4">
    <name type="scientific">Bacillus phage Ray17</name>
    <dbReference type="NCBI Taxonomy" id="2315627"/>
    <lineage>
        <taxon>Viruses</taxon>
        <taxon>Duplodnaviria</taxon>
        <taxon>Heunggongvirae</taxon>
        <taxon>Uroviricota</taxon>
        <taxon>Caudoviricetes</taxon>
        <taxon>Trautnerviridae</taxon>
        <taxon>Polsinellivirinae</taxon>
        <taxon>Splendidredvirus</taxon>
        <taxon>Splendidredvirus ray17</taxon>
    </lineage>
</organism>
<feature type="region of interest" description="Disordered" evidence="1">
    <location>
        <begin position="235"/>
        <end position="257"/>
    </location>
</feature>
<feature type="region of interest" description="Disordered" evidence="1">
    <location>
        <begin position="115"/>
        <end position="151"/>
    </location>
</feature>
<feature type="compositionally biased region" description="Basic and acidic residues" evidence="1">
    <location>
        <begin position="115"/>
        <end position="133"/>
    </location>
</feature>
<accession>A0A386K9I4</accession>
<protein>
    <recommendedName>
        <fullName evidence="2">Phage conserved hypothetical protein C-terminal domain-containing protein</fullName>
    </recommendedName>
</protein>
<keyword evidence="4" id="KW-1185">Reference proteome</keyword>
<dbReference type="NCBIfam" id="TIGR02220">
    <property type="entry name" value="phg_TIGR02220"/>
    <property type="match status" value="1"/>
</dbReference>
<dbReference type="Proteomes" id="UP000281415">
    <property type="component" value="Segment"/>
</dbReference>
<evidence type="ECO:0000259" key="2">
    <source>
        <dbReference type="Pfam" id="PF09524"/>
    </source>
</evidence>
<evidence type="ECO:0000313" key="4">
    <source>
        <dbReference type="Proteomes" id="UP000281415"/>
    </source>
</evidence>
<name>A0A386K9I4_9CAUD</name>
<evidence type="ECO:0000256" key="1">
    <source>
        <dbReference type="SAM" id="MobiDB-lite"/>
    </source>
</evidence>
<proteinExistence type="predicted"/>
<dbReference type="EMBL" id="MH752385">
    <property type="protein sequence ID" value="AYD80926.1"/>
    <property type="molecule type" value="Genomic_DNA"/>
</dbReference>
<gene>
    <name evidence="3" type="ORF">Ray17_25</name>
</gene>
<feature type="domain" description="Phage conserved hypothetical protein C-terminal" evidence="2">
    <location>
        <begin position="157"/>
        <end position="234"/>
    </location>
</feature>